<dbReference type="PANTHER" id="PTHR39430">
    <property type="entry name" value="MEMBRANE-ASSOCIATED PROTEASE-RELATED"/>
    <property type="match status" value="1"/>
</dbReference>
<keyword evidence="1" id="KW-0472">Membrane</keyword>
<feature type="transmembrane region" description="Helical" evidence="1">
    <location>
        <begin position="268"/>
        <end position="287"/>
    </location>
</feature>
<proteinExistence type="predicted"/>
<keyword evidence="3" id="KW-0645">Protease</keyword>
<evidence type="ECO:0000256" key="1">
    <source>
        <dbReference type="SAM" id="Phobius"/>
    </source>
</evidence>
<evidence type="ECO:0000259" key="2">
    <source>
        <dbReference type="Pfam" id="PF02517"/>
    </source>
</evidence>
<keyword evidence="1" id="KW-0812">Transmembrane</keyword>
<feature type="transmembrane region" description="Helical" evidence="1">
    <location>
        <begin position="136"/>
        <end position="157"/>
    </location>
</feature>
<organism evidence="3 4">
    <name type="scientific">Microcoleus anatoxicus PTRS2</name>
    <dbReference type="NCBI Taxonomy" id="2705321"/>
    <lineage>
        <taxon>Bacteria</taxon>
        <taxon>Bacillati</taxon>
        <taxon>Cyanobacteriota</taxon>
        <taxon>Cyanophyceae</taxon>
        <taxon>Oscillatoriophycideae</taxon>
        <taxon>Oscillatoriales</taxon>
        <taxon>Microcoleaceae</taxon>
        <taxon>Microcoleus</taxon>
        <taxon>Microcoleus anatoxicus</taxon>
    </lineage>
</organism>
<dbReference type="GO" id="GO:0008233">
    <property type="term" value="F:peptidase activity"/>
    <property type="evidence" value="ECO:0007669"/>
    <property type="project" value="UniProtKB-KW"/>
</dbReference>
<dbReference type="Proteomes" id="UP001384579">
    <property type="component" value="Unassembled WGS sequence"/>
</dbReference>
<reference evidence="3 4" key="1">
    <citation type="journal article" date="2020" name="Harmful Algae">
        <title>Molecular and morphological characterization of a novel dihydroanatoxin-a producing Microcoleus species (cyanobacteria) from the Russian River, California, USA.</title>
        <authorList>
            <person name="Conklin K.Y."/>
            <person name="Stancheva R."/>
            <person name="Otten T.G."/>
            <person name="Fadness R."/>
            <person name="Boyer G.L."/>
            <person name="Read B."/>
            <person name="Zhang X."/>
            <person name="Sheath R.G."/>
        </authorList>
    </citation>
    <scope>NUCLEOTIDE SEQUENCE [LARGE SCALE GENOMIC DNA]</scope>
    <source>
        <strain evidence="3 4">PTRS2</strain>
    </source>
</reference>
<feature type="transmembrane region" description="Helical" evidence="1">
    <location>
        <begin position="177"/>
        <end position="197"/>
    </location>
</feature>
<gene>
    <name evidence="3" type="ORF">WMG39_21860</name>
</gene>
<dbReference type="EMBL" id="JBBLXS010000366">
    <property type="protein sequence ID" value="MEK0187477.1"/>
    <property type="molecule type" value="Genomic_DNA"/>
</dbReference>
<name>A0ABU8YSN8_9CYAN</name>
<feature type="transmembrane region" description="Helical" evidence="1">
    <location>
        <begin position="55"/>
        <end position="73"/>
    </location>
</feature>
<dbReference type="EC" id="3.4.-.-" evidence="3"/>
<feature type="transmembrane region" description="Helical" evidence="1">
    <location>
        <begin position="93"/>
        <end position="115"/>
    </location>
</feature>
<keyword evidence="4" id="KW-1185">Reference proteome</keyword>
<dbReference type="Pfam" id="PF02517">
    <property type="entry name" value="Rce1-like"/>
    <property type="match status" value="1"/>
</dbReference>
<feature type="transmembrane region" description="Helical" evidence="1">
    <location>
        <begin position="20"/>
        <end position="43"/>
    </location>
</feature>
<evidence type="ECO:0000313" key="3">
    <source>
        <dbReference type="EMBL" id="MEK0187477.1"/>
    </source>
</evidence>
<dbReference type="RefSeq" id="WP_340525082.1">
    <property type="nucleotide sequence ID" value="NZ_JBBLXS010000366.1"/>
</dbReference>
<dbReference type="PANTHER" id="PTHR39430:SF1">
    <property type="entry name" value="PROTEASE"/>
    <property type="match status" value="1"/>
</dbReference>
<evidence type="ECO:0000313" key="4">
    <source>
        <dbReference type="Proteomes" id="UP001384579"/>
    </source>
</evidence>
<protein>
    <submittedName>
        <fullName evidence="3">CPBP family glutamic-type intramembrane protease</fullName>
        <ecNumber evidence="3">3.4.-.-</ecNumber>
    </submittedName>
</protein>
<sequence length="292" mass="31867">MWNSLTNLRLLSPSIPALVKVMVFFLTWTCLWLPIAIIVAIALKWQPPQPLGNKKLPLVASLYLLVPFILWATTWIESVSFADWGLFWQPTTLISALLGLGLGVVSLAILFGLQLTWGWLELQSSEVESKTSEKILNPWASILNPSTLLILLLALWISATEELIFRGCLPNLLQQDYSIIIAAAIASFIFAIAHLIWAPKETIPQLPGLWLMGMVLALARAVDNGSLGMAIGLHAGWIWGITTLDTAQLIKPSQSVPEWITGIAEKPLAGVTGILLLIGTAALLFVIPKGII</sequence>
<accession>A0ABU8YSN8</accession>
<dbReference type="GO" id="GO:0006508">
    <property type="term" value="P:proteolysis"/>
    <property type="evidence" value="ECO:0007669"/>
    <property type="project" value="UniProtKB-KW"/>
</dbReference>
<feature type="domain" description="CAAX prenyl protease 2/Lysostaphin resistance protein A-like" evidence="2">
    <location>
        <begin position="146"/>
        <end position="237"/>
    </location>
</feature>
<comment type="caution">
    <text evidence="3">The sequence shown here is derived from an EMBL/GenBank/DDBJ whole genome shotgun (WGS) entry which is preliminary data.</text>
</comment>
<dbReference type="InterPro" id="IPR003675">
    <property type="entry name" value="Rce1/LyrA-like_dom"/>
</dbReference>
<keyword evidence="3" id="KW-0378">Hydrolase</keyword>
<keyword evidence="1" id="KW-1133">Transmembrane helix</keyword>